<protein>
    <submittedName>
        <fullName evidence="5">TonB-dependent receptor plug domain-containing protein</fullName>
    </submittedName>
</protein>
<evidence type="ECO:0000259" key="4">
    <source>
        <dbReference type="Pfam" id="PF07715"/>
    </source>
</evidence>
<organism evidence="5 6">
    <name type="scientific">Winogradskyella litorisediminis</name>
    <dbReference type="NCBI Taxonomy" id="1156618"/>
    <lineage>
        <taxon>Bacteria</taxon>
        <taxon>Pseudomonadati</taxon>
        <taxon>Bacteroidota</taxon>
        <taxon>Flavobacteriia</taxon>
        <taxon>Flavobacteriales</taxon>
        <taxon>Flavobacteriaceae</taxon>
        <taxon>Winogradskyella</taxon>
    </lineage>
</organism>
<dbReference type="InterPro" id="IPR037066">
    <property type="entry name" value="Plug_dom_sf"/>
</dbReference>
<keyword evidence="6" id="KW-1185">Reference proteome</keyword>
<comment type="caution">
    <text evidence="5">The sequence shown here is derived from an EMBL/GenBank/DDBJ whole genome shotgun (WGS) entry which is preliminary data.</text>
</comment>
<sequence>MNSFKRNILYFIVGFSMCCFSQSNKAKIPLKTILKSVEETFNVRISFADETIETISILPPNQNFTLQQTLDDISKKTGLIFNVLNERFIALEKPKTNDLSNVKLQRLDEVFVQNYLTKGISKSIDGTIEISPQKFGILPGLSEPDILQTIQTLPGITSVDERISNINIRGGTNDQNLILYEGIRMYQTGHFFGLISAFNPYLTQNVNVSLNGTRTKYGSGVSSLISINNDDNITEKTKSGAGFNLLSVDGYSSFKLSDKMGLQVSARRSYTDALLTPTYDNYLERIFNNSQLSNNNSPQQQLQQNESFFFYDASLKFLYDIDKKSKLRVNAITIFNQLDYSANDDFNQGTTSNLSQKSYAANVTYDRRINKSTEFNTQIYFSNYQLFGSNVINQSNQSLTQENVVNDFGLRANFLKSVDNHLSINYGYQFNDISVSDLEDVSNPNFRRFERNVLSTHGVYGEAEFTSVSKNTYGRVGLRGNYIGKLDALLFEPRFSFSQKFLSYFKFEILGEIKSQSITQFIDLQQDFFGIEKRRWQLSNGNDVPILKSNQFSVGINYKNNGLLVSAEAYTKKVSGISAESQGFQNQFQFVNADGDYAIKGIDFLFNKQFKNFSTWFSYSFSKNNYRFQSLNNNEEFPNNIDIQHVINISSAYVLDNLKISAGLNWHSGRPFTEPSENQFNSGTILYKSPNDERIEDYMRLDISANYNFEVAKNVNGEVGFSILNVFDEDNTINRFFTRNGTEPIVQNNESALGFNPNFSFRLKF</sequence>
<proteinExistence type="predicted"/>
<comment type="subcellular location">
    <subcellularLocation>
        <location evidence="1">Cell outer membrane</location>
    </subcellularLocation>
</comment>
<keyword evidence="5" id="KW-0675">Receptor</keyword>
<dbReference type="Gene3D" id="2.170.130.10">
    <property type="entry name" value="TonB-dependent receptor, plug domain"/>
    <property type="match status" value="1"/>
</dbReference>
<evidence type="ECO:0000256" key="1">
    <source>
        <dbReference type="ARBA" id="ARBA00004442"/>
    </source>
</evidence>
<gene>
    <name evidence="5" type="ORF">ACFQ1Q_11755</name>
</gene>
<dbReference type="Pfam" id="PF07715">
    <property type="entry name" value="Plug"/>
    <property type="match status" value="1"/>
</dbReference>
<dbReference type="InterPro" id="IPR036942">
    <property type="entry name" value="Beta-barrel_TonB_sf"/>
</dbReference>
<evidence type="ECO:0000313" key="6">
    <source>
        <dbReference type="Proteomes" id="UP001597013"/>
    </source>
</evidence>
<evidence type="ECO:0000256" key="3">
    <source>
        <dbReference type="ARBA" id="ARBA00023237"/>
    </source>
</evidence>
<dbReference type="SUPFAM" id="SSF56935">
    <property type="entry name" value="Porins"/>
    <property type="match status" value="1"/>
</dbReference>
<dbReference type="InterPro" id="IPR012910">
    <property type="entry name" value="Plug_dom"/>
</dbReference>
<dbReference type="Proteomes" id="UP001597013">
    <property type="component" value="Unassembled WGS sequence"/>
</dbReference>
<keyword evidence="2" id="KW-0472">Membrane</keyword>
<evidence type="ECO:0000313" key="5">
    <source>
        <dbReference type="EMBL" id="MFD1063922.1"/>
    </source>
</evidence>
<evidence type="ECO:0000256" key="2">
    <source>
        <dbReference type="ARBA" id="ARBA00023136"/>
    </source>
</evidence>
<dbReference type="Gene3D" id="2.40.170.20">
    <property type="entry name" value="TonB-dependent receptor, beta-barrel domain"/>
    <property type="match status" value="1"/>
</dbReference>
<name>A0ABW3N8G9_9FLAO</name>
<reference evidence="6" key="1">
    <citation type="journal article" date="2019" name="Int. J. Syst. Evol. Microbiol.">
        <title>The Global Catalogue of Microorganisms (GCM) 10K type strain sequencing project: providing services to taxonomists for standard genome sequencing and annotation.</title>
        <authorList>
            <consortium name="The Broad Institute Genomics Platform"/>
            <consortium name="The Broad Institute Genome Sequencing Center for Infectious Disease"/>
            <person name="Wu L."/>
            <person name="Ma J."/>
        </authorList>
    </citation>
    <scope>NUCLEOTIDE SEQUENCE [LARGE SCALE GENOMIC DNA]</scope>
    <source>
        <strain evidence="6">CCUG 62215</strain>
    </source>
</reference>
<dbReference type="EMBL" id="JBHTJL010000016">
    <property type="protein sequence ID" value="MFD1063922.1"/>
    <property type="molecule type" value="Genomic_DNA"/>
</dbReference>
<keyword evidence="3" id="KW-0998">Cell outer membrane</keyword>
<feature type="domain" description="TonB-dependent receptor plug" evidence="4">
    <location>
        <begin position="145"/>
        <end position="220"/>
    </location>
</feature>
<accession>A0ABW3N8G9</accession>